<keyword evidence="3" id="KW-0547">Nucleotide-binding</keyword>
<feature type="domain" description="Rhodanese" evidence="2">
    <location>
        <begin position="176"/>
        <end position="276"/>
    </location>
</feature>
<keyword evidence="1" id="KW-0677">Repeat</keyword>
<reference evidence="3 4" key="1">
    <citation type="submission" date="2016-03" db="EMBL/GenBank/DDBJ databases">
        <authorList>
            <person name="Ploux O."/>
        </authorList>
    </citation>
    <scope>NUCLEOTIDE SEQUENCE [LARGE SCALE GENOMIC DNA]</scope>
    <source>
        <strain evidence="3 4">R0</strain>
    </source>
</reference>
<dbReference type="SUPFAM" id="SSF52821">
    <property type="entry name" value="Rhodanese/Cell cycle control phosphatase"/>
    <property type="match status" value="2"/>
</dbReference>
<dbReference type="Proteomes" id="UP000075320">
    <property type="component" value="Unassembled WGS sequence"/>
</dbReference>
<dbReference type="CDD" id="cd00158">
    <property type="entry name" value="RHOD"/>
    <property type="match status" value="1"/>
</dbReference>
<dbReference type="AlphaFoldDB" id="A0A150WHJ8"/>
<name>A0A150WHJ8_BDEBC</name>
<dbReference type="OrthoDB" id="9770030at2"/>
<organism evidence="3 4">
    <name type="scientific">Bdellovibrio bacteriovorus</name>
    <dbReference type="NCBI Taxonomy" id="959"/>
    <lineage>
        <taxon>Bacteria</taxon>
        <taxon>Pseudomonadati</taxon>
        <taxon>Bdellovibrionota</taxon>
        <taxon>Bdellovibrionia</taxon>
        <taxon>Bdellovibrionales</taxon>
        <taxon>Pseudobdellovibrionaceae</taxon>
        <taxon>Bdellovibrio</taxon>
    </lineage>
</organism>
<dbReference type="PROSITE" id="PS50206">
    <property type="entry name" value="RHODANESE_3"/>
    <property type="match status" value="2"/>
</dbReference>
<dbReference type="SMART" id="SM00450">
    <property type="entry name" value="RHOD"/>
    <property type="match status" value="2"/>
</dbReference>
<accession>A0A150WHJ8</accession>
<dbReference type="GO" id="GO:0005524">
    <property type="term" value="F:ATP binding"/>
    <property type="evidence" value="ECO:0007669"/>
    <property type="project" value="UniProtKB-KW"/>
</dbReference>
<feature type="domain" description="Rhodanese" evidence="2">
    <location>
        <begin position="37"/>
        <end position="146"/>
    </location>
</feature>
<dbReference type="PANTHER" id="PTHR43855:SF1">
    <property type="entry name" value="THIOSULFATE SULFURTRANSFERASE"/>
    <property type="match status" value="1"/>
</dbReference>
<dbReference type="Gene3D" id="3.40.250.10">
    <property type="entry name" value="Rhodanese-like domain"/>
    <property type="match status" value="2"/>
</dbReference>
<sequence>MSTMLFLGFLLGCQVKPTKITNQEPVVGEGSFADSLMKDKPVILDVRPAFEFNLSHVPGAINVRWEDFSQQDPRSRGLLDNDLFSLARRLSLVGIDPDTKVVVLGQGPQGAGEEGRIAWTLKVLGVRDVYTLVHSSYRAMNPKEEPLVQNKPYWKPQVQDSLMISYKEFKNLAEKEDVDTVILDVRLPEEFKLRNISMTKNVKAKLEYLEWKEFFGDKGLPTKSIEAKLTAKGLSKDTRILVISNHGVRSGAATYALQYLGYKNVRNFAGGYEQWK</sequence>
<protein>
    <submittedName>
        <fullName evidence="3">ABC transporter ATP-binding protein</fullName>
    </submittedName>
</protein>
<dbReference type="PROSITE" id="PS00380">
    <property type="entry name" value="RHODANESE_1"/>
    <property type="match status" value="1"/>
</dbReference>
<dbReference type="InterPro" id="IPR001307">
    <property type="entry name" value="Thiosulphate_STrfase_CS"/>
</dbReference>
<dbReference type="Pfam" id="PF00581">
    <property type="entry name" value="Rhodanese"/>
    <property type="match status" value="2"/>
</dbReference>
<dbReference type="InterPro" id="IPR001763">
    <property type="entry name" value="Rhodanese-like_dom"/>
</dbReference>
<evidence type="ECO:0000259" key="2">
    <source>
        <dbReference type="PROSITE" id="PS50206"/>
    </source>
</evidence>
<dbReference type="InterPro" id="IPR036873">
    <property type="entry name" value="Rhodanese-like_dom_sf"/>
</dbReference>
<comment type="caution">
    <text evidence="3">The sequence shown here is derived from an EMBL/GenBank/DDBJ whole genome shotgun (WGS) entry which is preliminary data.</text>
</comment>
<proteinExistence type="predicted"/>
<evidence type="ECO:0000313" key="3">
    <source>
        <dbReference type="EMBL" id="KYG63152.1"/>
    </source>
</evidence>
<evidence type="ECO:0000313" key="4">
    <source>
        <dbReference type="Proteomes" id="UP000075320"/>
    </source>
</evidence>
<evidence type="ECO:0000256" key="1">
    <source>
        <dbReference type="ARBA" id="ARBA00022737"/>
    </source>
</evidence>
<dbReference type="EMBL" id="LUKE01000004">
    <property type="protein sequence ID" value="KYG63152.1"/>
    <property type="molecule type" value="Genomic_DNA"/>
</dbReference>
<keyword evidence="3" id="KW-0067">ATP-binding</keyword>
<dbReference type="InterPro" id="IPR051126">
    <property type="entry name" value="Thiosulfate_sulfurtransferase"/>
</dbReference>
<keyword evidence="4" id="KW-1185">Reference proteome</keyword>
<dbReference type="GO" id="GO:0004792">
    <property type="term" value="F:thiosulfate-cyanide sulfurtransferase activity"/>
    <property type="evidence" value="ECO:0007669"/>
    <property type="project" value="InterPro"/>
</dbReference>
<gene>
    <name evidence="3" type="ORF">AZI86_15710</name>
</gene>
<dbReference type="PANTHER" id="PTHR43855">
    <property type="entry name" value="THIOSULFATE SULFURTRANSFERASE"/>
    <property type="match status" value="1"/>
</dbReference>